<evidence type="ECO:0000256" key="2">
    <source>
        <dbReference type="ARBA" id="ARBA00022670"/>
    </source>
</evidence>
<dbReference type="Pfam" id="PF00082">
    <property type="entry name" value="Peptidase_S8"/>
    <property type="match status" value="1"/>
</dbReference>
<sequence length="442" mass="48312">MVGISMIEMIRNNAARLDRHLREEFLALYRPFKHTPCYLHRPYEAFLNKKKKLPVIIKFKDTESISCQNDMNLVKDIVSRYTGCQHRKDFKSIKSCSAIVTPTALKDILSSCNHVHKVYYNREVRALLDVATPAIHADNLIRNDAQLTGENVTIAVIDTGIFPHEDLRGRMKGFRDFINNRREPYDDNGHGTHCAGCALGDGTASDGKYKGPAPKAEVVGIKVLDKLGSGSLETVMEGVQWAIDHKDELGIDVLSMSIGSPASSVYPNENDDPMVQMVEAAWDAGMVVCVAAGNEGPDSGTISSPGISDKVITVGAIDDQNTVSRTGDEIASFSSRGPTLYNEIKPDVVAPGVNIVSLRSPRSYIDKQRDTRVDKYYTTLSGTSMATPICAGLVALLLQYNRTLTPNEVKRMVMGSADAWGNGDPNVYGAGYINAEKTIPLA</sequence>
<dbReference type="GO" id="GO:0016787">
    <property type="term" value="F:hydrolase activity"/>
    <property type="evidence" value="ECO:0007669"/>
    <property type="project" value="UniProtKB-KW"/>
</dbReference>
<dbReference type="InterPro" id="IPR023828">
    <property type="entry name" value="Peptidase_S8_Ser-AS"/>
</dbReference>
<feature type="active site" description="Charge relay system" evidence="5">
    <location>
        <position position="384"/>
    </location>
</feature>
<dbReference type="InterPro" id="IPR022398">
    <property type="entry name" value="Peptidase_S8_His-AS"/>
</dbReference>
<evidence type="ECO:0000313" key="9">
    <source>
        <dbReference type="Proteomes" id="UP001597383"/>
    </source>
</evidence>
<evidence type="ECO:0000256" key="5">
    <source>
        <dbReference type="PROSITE-ProRule" id="PRU01240"/>
    </source>
</evidence>
<evidence type="ECO:0000256" key="3">
    <source>
        <dbReference type="ARBA" id="ARBA00022801"/>
    </source>
</evidence>
<reference evidence="9" key="1">
    <citation type="journal article" date="2019" name="Int. J. Syst. Evol. Microbiol.">
        <title>The Global Catalogue of Microorganisms (GCM) 10K type strain sequencing project: providing services to taxonomists for standard genome sequencing and annotation.</title>
        <authorList>
            <consortium name="The Broad Institute Genomics Platform"/>
            <consortium name="The Broad Institute Genome Sequencing Center for Infectious Disease"/>
            <person name="Wu L."/>
            <person name="Ma J."/>
        </authorList>
    </citation>
    <scope>NUCLEOTIDE SEQUENCE [LARGE SCALE GENOMIC DNA]</scope>
    <source>
        <strain evidence="9">R28</strain>
    </source>
</reference>
<evidence type="ECO:0000256" key="1">
    <source>
        <dbReference type="ARBA" id="ARBA00011073"/>
    </source>
</evidence>
<organism evidence="8 9">
    <name type="scientific">Ornithinibacillus salinisoli</name>
    <dbReference type="NCBI Taxonomy" id="1848459"/>
    <lineage>
        <taxon>Bacteria</taxon>
        <taxon>Bacillati</taxon>
        <taxon>Bacillota</taxon>
        <taxon>Bacilli</taxon>
        <taxon>Bacillales</taxon>
        <taxon>Bacillaceae</taxon>
        <taxon>Ornithinibacillus</taxon>
    </lineage>
</organism>
<comment type="caution">
    <text evidence="8">The sequence shown here is derived from an EMBL/GenBank/DDBJ whole genome shotgun (WGS) entry which is preliminary data.</text>
</comment>
<dbReference type="PROSITE" id="PS00138">
    <property type="entry name" value="SUBTILASE_SER"/>
    <property type="match status" value="1"/>
</dbReference>
<keyword evidence="4 5" id="KW-0720">Serine protease</keyword>
<dbReference type="EMBL" id="JBHUHQ010000009">
    <property type="protein sequence ID" value="MFD2043465.1"/>
    <property type="molecule type" value="Genomic_DNA"/>
</dbReference>
<feature type="domain" description="Peptidase S8/S53" evidence="7">
    <location>
        <begin position="149"/>
        <end position="431"/>
    </location>
</feature>
<evidence type="ECO:0000256" key="6">
    <source>
        <dbReference type="RuleBase" id="RU003355"/>
    </source>
</evidence>
<evidence type="ECO:0000313" key="8">
    <source>
        <dbReference type="EMBL" id="MFD2043465.1"/>
    </source>
</evidence>
<dbReference type="InterPro" id="IPR000209">
    <property type="entry name" value="Peptidase_S8/S53_dom"/>
</dbReference>
<dbReference type="InterPro" id="IPR023827">
    <property type="entry name" value="Peptidase_S8_Asp-AS"/>
</dbReference>
<dbReference type="EC" id="3.4.-.-" evidence="8"/>
<dbReference type="Proteomes" id="UP001597383">
    <property type="component" value="Unassembled WGS sequence"/>
</dbReference>
<keyword evidence="9" id="KW-1185">Reference proteome</keyword>
<keyword evidence="2 5" id="KW-0645">Protease</keyword>
<dbReference type="InterPro" id="IPR050131">
    <property type="entry name" value="Peptidase_S8_subtilisin-like"/>
</dbReference>
<protein>
    <submittedName>
        <fullName evidence="8">S8 family peptidase</fullName>
        <ecNumber evidence="8">3.4.-.-</ecNumber>
    </submittedName>
</protein>
<evidence type="ECO:0000259" key="7">
    <source>
        <dbReference type="Pfam" id="PF00082"/>
    </source>
</evidence>
<dbReference type="PROSITE" id="PS51892">
    <property type="entry name" value="SUBTILASE"/>
    <property type="match status" value="1"/>
</dbReference>
<evidence type="ECO:0000256" key="4">
    <source>
        <dbReference type="ARBA" id="ARBA00022825"/>
    </source>
</evidence>
<dbReference type="PROSITE" id="PS00137">
    <property type="entry name" value="SUBTILASE_HIS"/>
    <property type="match status" value="1"/>
</dbReference>
<comment type="similarity">
    <text evidence="1 5 6">Belongs to the peptidase S8 family.</text>
</comment>
<dbReference type="PROSITE" id="PS00136">
    <property type="entry name" value="SUBTILASE_ASP"/>
    <property type="match status" value="1"/>
</dbReference>
<accession>A0ABW4VY55</accession>
<feature type="active site" description="Charge relay system" evidence="5">
    <location>
        <position position="190"/>
    </location>
</feature>
<dbReference type="Gene3D" id="3.40.50.200">
    <property type="entry name" value="Peptidase S8/S53 domain"/>
    <property type="match status" value="1"/>
</dbReference>
<dbReference type="PRINTS" id="PR00723">
    <property type="entry name" value="SUBTILISIN"/>
</dbReference>
<proteinExistence type="inferred from homology"/>
<name>A0ABW4VY55_9BACI</name>
<dbReference type="PANTHER" id="PTHR43806">
    <property type="entry name" value="PEPTIDASE S8"/>
    <property type="match status" value="1"/>
</dbReference>
<gene>
    <name evidence="8" type="ORF">ACFSJF_04140</name>
</gene>
<dbReference type="SUPFAM" id="SSF52743">
    <property type="entry name" value="Subtilisin-like"/>
    <property type="match status" value="1"/>
</dbReference>
<dbReference type="InterPro" id="IPR015500">
    <property type="entry name" value="Peptidase_S8_subtilisin-rel"/>
</dbReference>
<keyword evidence="3 5" id="KW-0378">Hydrolase</keyword>
<feature type="active site" description="Charge relay system" evidence="5">
    <location>
        <position position="158"/>
    </location>
</feature>
<dbReference type="RefSeq" id="WP_377555193.1">
    <property type="nucleotide sequence ID" value="NZ_JBHUHQ010000009.1"/>
</dbReference>
<dbReference type="CDD" id="cd07487">
    <property type="entry name" value="Peptidases_S8_1"/>
    <property type="match status" value="1"/>
</dbReference>
<dbReference type="InterPro" id="IPR036852">
    <property type="entry name" value="Peptidase_S8/S53_dom_sf"/>
</dbReference>
<dbReference type="PANTHER" id="PTHR43806:SF65">
    <property type="entry name" value="SERINE PROTEASE APRX"/>
    <property type="match status" value="1"/>
</dbReference>